<sequence length="622" mass="68666">MRGSVPVMAPLDTDASYRATPEIEGDSQSSSSNSPARADFEESDFYAGNNDSQSSLGVPTFQDMAVSEESCVPPVHRLPAEVLIAIFSKLTSSHDLLNSMLVSKEWARNAVDLLWHRPACTSWEKHTSICYTLSKQESFFPYREFVKRLNLAALNNKVNDGSVEPLSVCTRVERLTLTMCEGLTDSGLISLITDSSHLLALDISGDTQITEASMFALADNCRKLQGLNISSCKKISNESMIAVARNCNYIKRLKLNECDQLDDAAITAFATNCPNILEIDLHQCRNIGNEPVTALLSQGRSLRELRLANCDLINDDAFLSLPSRQIYENLRILDLTSCARLTDRAIEKIIDVAPRLRNLVFAKCRNLTDVAVHAISRLGKNLHYLHLGHCGQITDAAVMHLVRSCNRIRYIDLGCCTHLTDDSVTQLATLPKLRRIGLVKCSNITDQSVYALASSSPHRGRLGDRGGHGPDLLHSGSSLERVHLSYCTNLTLKSIVVLLNSCQRLTHLSLTGVQAFLRDDLDAFCRDAPPEFTEHQRNVFCVFSGQGVTDLRHYLNSSDEISVSRARRQARQEAGVQALLDDEPMGGMHGTTILNTDDDPDGDGDEELEEGEISQNFDNTLA</sequence>
<dbReference type="GO" id="GO:0005737">
    <property type="term" value="C:cytoplasm"/>
    <property type="evidence" value="ECO:0007669"/>
    <property type="project" value="TreeGrafter"/>
</dbReference>
<dbReference type="Proteomes" id="UP000256328">
    <property type="component" value="Unassembled WGS sequence"/>
</dbReference>
<name>A0A3D8SAF1_9HELO</name>
<dbReference type="InterPro" id="IPR036047">
    <property type="entry name" value="F-box-like_dom_sf"/>
</dbReference>
<dbReference type="PANTHER" id="PTHR13382">
    <property type="entry name" value="MITOCHONDRIAL ATP SYNTHASE COUPLING FACTOR B"/>
    <property type="match status" value="1"/>
</dbReference>
<dbReference type="InterPro" id="IPR050648">
    <property type="entry name" value="F-box_LRR-repeat"/>
</dbReference>
<dbReference type="SMART" id="SM00367">
    <property type="entry name" value="LRR_CC"/>
    <property type="match status" value="12"/>
</dbReference>
<evidence type="ECO:0000259" key="5">
    <source>
        <dbReference type="Pfam" id="PF12937"/>
    </source>
</evidence>
<keyword evidence="8" id="KW-1185">Reference proteome</keyword>
<feature type="region of interest" description="Disordered" evidence="4">
    <location>
        <begin position="580"/>
        <end position="622"/>
    </location>
</feature>
<dbReference type="InterPro" id="IPR006553">
    <property type="entry name" value="Leu-rich_rpt_Cys-con_subtyp"/>
</dbReference>
<dbReference type="Pfam" id="PF13516">
    <property type="entry name" value="LRR_6"/>
    <property type="match status" value="1"/>
</dbReference>
<feature type="compositionally biased region" description="Polar residues" evidence="4">
    <location>
        <begin position="613"/>
        <end position="622"/>
    </location>
</feature>
<feature type="domain" description="F-box/LRR-repeat protein 15-like leucin rich repeat" evidence="6">
    <location>
        <begin position="163"/>
        <end position="310"/>
    </location>
</feature>
<evidence type="ECO:0000259" key="6">
    <source>
        <dbReference type="Pfam" id="PF25372"/>
    </source>
</evidence>
<dbReference type="Pfam" id="PF25372">
    <property type="entry name" value="DUF7885"/>
    <property type="match status" value="1"/>
</dbReference>
<evidence type="ECO:0000313" key="8">
    <source>
        <dbReference type="Proteomes" id="UP000256328"/>
    </source>
</evidence>
<dbReference type="AlphaFoldDB" id="A0A3D8SAF1"/>
<protein>
    <submittedName>
        <fullName evidence="7">Uncharacterized protein</fullName>
    </submittedName>
</protein>
<keyword evidence="2" id="KW-0677">Repeat</keyword>
<feature type="domain" description="F-box" evidence="5">
    <location>
        <begin position="76"/>
        <end position="119"/>
    </location>
</feature>
<evidence type="ECO:0000256" key="4">
    <source>
        <dbReference type="SAM" id="MobiDB-lite"/>
    </source>
</evidence>
<dbReference type="Gene3D" id="3.80.10.10">
    <property type="entry name" value="Ribonuclease Inhibitor"/>
    <property type="match status" value="3"/>
</dbReference>
<dbReference type="SUPFAM" id="SSF52047">
    <property type="entry name" value="RNI-like"/>
    <property type="match status" value="1"/>
</dbReference>
<feature type="compositionally biased region" description="Acidic residues" evidence="4">
    <location>
        <begin position="596"/>
        <end position="612"/>
    </location>
</feature>
<dbReference type="FunFam" id="3.80.10.10:FF:000251">
    <property type="entry name" value="Ubiquitin ligase complex F-box protein GRR1"/>
    <property type="match status" value="1"/>
</dbReference>
<feature type="region of interest" description="Disordered" evidence="4">
    <location>
        <begin position="1"/>
        <end position="41"/>
    </location>
</feature>
<proteinExistence type="predicted"/>
<dbReference type="EMBL" id="PDLN01000006">
    <property type="protein sequence ID" value="RDW83305.1"/>
    <property type="molecule type" value="Genomic_DNA"/>
</dbReference>
<dbReference type="SUPFAM" id="SSF81383">
    <property type="entry name" value="F-box domain"/>
    <property type="match status" value="1"/>
</dbReference>
<accession>A0A3D8SAF1</accession>
<organism evidence="7 8">
    <name type="scientific">Coleophoma crateriformis</name>
    <dbReference type="NCBI Taxonomy" id="565419"/>
    <lineage>
        <taxon>Eukaryota</taxon>
        <taxon>Fungi</taxon>
        <taxon>Dikarya</taxon>
        <taxon>Ascomycota</taxon>
        <taxon>Pezizomycotina</taxon>
        <taxon>Leotiomycetes</taxon>
        <taxon>Helotiales</taxon>
        <taxon>Dermateaceae</taxon>
        <taxon>Coleophoma</taxon>
    </lineage>
</organism>
<keyword evidence="3" id="KW-0833">Ubl conjugation pathway</keyword>
<evidence type="ECO:0000256" key="3">
    <source>
        <dbReference type="ARBA" id="ARBA00022786"/>
    </source>
</evidence>
<gene>
    <name evidence="7" type="ORF">BP5796_04796</name>
</gene>
<dbReference type="InterPro" id="IPR001611">
    <property type="entry name" value="Leu-rich_rpt"/>
</dbReference>
<keyword evidence="1" id="KW-0433">Leucine-rich repeat</keyword>
<reference evidence="7 8" key="1">
    <citation type="journal article" date="2018" name="IMA Fungus">
        <title>IMA Genome-F 9: Draft genome sequence of Annulohypoxylon stygium, Aspergillus mulundensis, Berkeleyomyces basicola (syn. Thielaviopsis basicola), Ceratocystis smalleyi, two Cercospora beticola strains, Coleophoma cylindrospora, Fusarium fracticaudum, Phialophora cf. hyalina, and Morchella septimelata.</title>
        <authorList>
            <person name="Wingfield B.D."/>
            <person name="Bills G.F."/>
            <person name="Dong Y."/>
            <person name="Huang W."/>
            <person name="Nel W.J."/>
            <person name="Swalarsk-Parry B.S."/>
            <person name="Vaghefi N."/>
            <person name="Wilken P.M."/>
            <person name="An Z."/>
            <person name="de Beer Z.W."/>
            <person name="De Vos L."/>
            <person name="Chen L."/>
            <person name="Duong T.A."/>
            <person name="Gao Y."/>
            <person name="Hammerbacher A."/>
            <person name="Kikkert J.R."/>
            <person name="Li Y."/>
            <person name="Li H."/>
            <person name="Li K."/>
            <person name="Li Q."/>
            <person name="Liu X."/>
            <person name="Ma X."/>
            <person name="Naidoo K."/>
            <person name="Pethybridge S.J."/>
            <person name="Sun J."/>
            <person name="Steenkamp E.T."/>
            <person name="van der Nest M.A."/>
            <person name="van Wyk S."/>
            <person name="Wingfield M.J."/>
            <person name="Xiong C."/>
            <person name="Yue Q."/>
            <person name="Zhang X."/>
        </authorList>
    </citation>
    <scope>NUCLEOTIDE SEQUENCE [LARGE SCALE GENOMIC DNA]</scope>
    <source>
        <strain evidence="7 8">BP5796</strain>
    </source>
</reference>
<dbReference type="GO" id="GO:0019005">
    <property type="term" value="C:SCF ubiquitin ligase complex"/>
    <property type="evidence" value="ECO:0007669"/>
    <property type="project" value="UniProtKB-ARBA"/>
</dbReference>
<evidence type="ECO:0000256" key="1">
    <source>
        <dbReference type="ARBA" id="ARBA00022614"/>
    </source>
</evidence>
<dbReference type="Pfam" id="PF12937">
    <property type="entry name" value="F-box-like"/>
    <property type="match status" value="1"/>
</dbReference>
<dbReference type="InterPro" id="IPR057207">
    <property type="entry name" value="FBXL15_LRR"/>
</dbReference>
<dbReference type="PANTHER" id="PTHR13382:SF67">
    <property type="entry name" value="SCF E3 UBIQUITIN LIGASE COMPLEX F-BOX PROTEIN POF2"/>
    <property type="match status" value="1"/>
</dbReference>
<evidence type="ECO:0000313" key="7">
    <source>
        <dbReference type="EMBL" id="RDW83305.1"/>
    </source>
</evidence>
<dbReference type="InterPro" id="IPR032675">
    <property type="entry name" value="LRR_dom_sf"/>
</dbReference>
<dbReference type="InterPro" id="IPR001810">
    <property type="entry name" value="F-box_dom"/>
</dbReference>
<dbReference type="OrthoDB" id="10257471at2759"/>
<comment type="caution">
    <text evidence="7">The sequence shown here is derived from an EMBL/GenBank/DDBJ whole genome shotgun (WGS) entry which is preliminary data.</text>
</comment>
<evidence type="ECO:0000256" key="2">
    <source>
        <dbReference type="ARBA" id="ARBA00022737"/>
    </source>
</evidence>